<dbReference type="AlphaFoldDB" id="A0A450UBN1"/>
<organism evidence="2">
    <name type="scientific">Candidatus Kentrum sp. LFY</name>
    <dbReference type="NCBI Taxonomy" id="2126342"/>
    <lineage>
        <taxon>Bacteria</taxon>
        <taxon>Pseudomonadati</taxon>
        <taxon>Pseudomonadota</taxon>
        <taxon>Gammaproteobacteria</taxon>
        <taxon>Candidatus Kentrum</taxon>
    </lineage>
</organism>
<dbReference type="EMBL" id="CAADFF010000019">
    <property type="protein sequence ID" value="VFJ90210.1"/>
    <property type="molecule type" value="Genomic_DNA"/>
</dbReference>
<gene>
    <name evidence="2" type="ORF">BECKLFY1418A_GA0070994_100827</name>
    <name evidence="3" type="ORF">BECKLFY1418B_GA0070995_10196</name>
</gene>
<dbReference type="InterPro" id="IPR013783">
    <property type="entry name" value="Ig-like_fold"/>
</dbReference>
<reference evidence="2" key="1">
    <citation type="submission" date="2019-02" db="EMBL/GenBank/DDBJ databases">
        <authorList>
            <person name="Gruber-Vodicka R. H."/>
            <person name="Seah K. B. B."/>
        </authorList>
    </citation>
    <scope>NUCLEOTIDE SEQUENCE</scope>
    <source>
        <strain evidence="2">BECK_M6</strain>
        <strain evidence="3">BECK_M7</strain>
    </source>
</reference>
<accession>A0A450UBN1</accession>
<dbReference type="NCBIfam" id="TIGR04490">
    <property type="entry name" value="SoxZ_true"/>
    <property type="match status" value="1"/>
</dbReference>
<dbReference type="SUPFAM" id="SSF81296">
    <property type="entry name" value="E set domains"/>
    <property type="match status" value="1"/>
</dbReference>
<dbReference type="EMBL" id="CAADFH010000008">
    <property type="protein sequence ID" value="VFJ89593.1"/>
    <property type="molecule type" value="Genomic_DNA"/>
</dbReference>
<protein>
    <submittedName>
        <fullName evidence="2">Sulfur-oxidizing protein SoxZ</fullName>
    </submittedName>
</protein>
<proteinExistence type="predicted"/>
<evidence type="ECO:0000313" key="2">
    <source>
        <dbReference type="EMBL" id="VFJ89593.1"/>
    </source>
</evidence>
<sequence>MKQKAKIRVPKEVEAGKAFLVKTRLQHPMQRGGEDKKTGEKIPRKMIDRVEVTFGDELIFAADLKHAISANPYLAFYCRADASGELAITWFENTGEKITLTQTVKVV</sequence>
<name>A0A450UBN1_9GAMM</name>
<evidence type="ECO:0000259" key="1">
    <source>
        <dbReference type="Pfam" id="PF08770"/>
    </source>
</evidence>
<dbReference type="Gene3D" id="2.60.40.10">
    <property type="entry name" value="Immunoglobulins"/>
    <property type="match status" value="1"/>
</dbReference>
<feature type="domain" description="Sulphur oxidation protein SoxZ" evidence="1">
    <location>
        <begin position="7"/>
        <end position="99"/>
    </location>
</feature>
<dbReference type="Pfam" id="PF08770">
    <property type="entry name" value="SoxZ"/>
    <property type="match status" value="1"/>
</dbReference>
<dbReference type="InterPro" id="IPR014880">
    <property type="entry name" value="SoxZ_dom"/>
</dbReference>
<dbReference type="InterPro" id="IPR014756">
    <property type="entry name" value="Ig_E-set"/>
</dbReference>
<evidence type="ECO:0000313" key="3">
    <source>
        <dbReference type="EMBL" id="VFJ90210.1"/>
    </source>
</evidence>
<dbReference type="InterPro" id="IPR030995">
    <property type="entry name" value="SoxZ"/>
</dbReference>